<dbReference type="SUPFAM" id="SSF50370">
    <property type="entry name" value="Ricin B-like lectins"/>
    <property type="match status" value="1"/>
</dbReference>
<dbReference type="EMBL" id="CAJOBR010076022">
    <property type="protein sequence ID" value="CAF5112091.1"/>
    <property type="molecule type" value="Genomic_DNA"/>
</dbReference>
<dbReference type="InterPro" id="IPR035992">
    <property type="entry name" value="Ricin_B-like_lectins"/>
</dbReference>
<sequence>GANRIHVMGKCLDVPNGQIVNNNPLQLFRCHDQASQRFTLLPL</sequence>
<organism evidence="1 2">
    <name type="scientific">Rotaria socialis</name>
    <dbReference type="NCBI Taxonomy" id="392032"/>
    <lineage>
        <taxon>Eukaryota</taxon>
        <taxon>Metazoa</taxon>
        <taxon>Spiralia</taxon>
        <taxon>Gnathifera</taxon>
        <taxon>Rotifera</taxon>
        <taxon>Eurotatoria</taxon>
        <taxon>Bdelloidea</taxon>
        <taxon>Philodinida</taxon>
        <taxon>Philodinidae</taxon>
        <taxon>Rotaria</taxon>
    </lineage>
</organism>
<name>A0A822EXH7_9BILA</name>
<protein>
    <recommendedName>
        <fullName evidence="3">Ricin B lectin domain-containing protein</fullName>
    </recommendedName>
</protein>
<comment type="caution">
    <text evidence="1">The sequence shown here is derived from an EMBL/GenBank/DDBJ whole genome shotgun (WGS) entry which is preliminary data.</text>
</comment>
<dbReference type="AlphaFoldDB" id="A0A822EXH7"/>
<dbReference type="Proteomes" id="UP000663848">
    <property type="component" value="Unassembled WGS sequence"/>
</dbReference>
<gene>
    <name evidence="1" type="ORF">QYT958_LOCUS45513</name>
</gene>
<proteinExistence type="predicted"/>
<feature type="non-terminal residue" evidence="1">
    <location>
        <position position="1"/>
    </location>
</feature>
<dbReference type="CDD" id="cd00161">
    <property type="entry name" value="beta-trefoil_Ricin-like"/>
    <property type="match status" value="1"/>
</dbReference>
<accession>A0A822EXH7</accession>
<evidence type="ECO:0000313" key="1">
    <source>
        <dbReference type="EMBL" id="CAF5112091.1"/>
    </source>
</evidence>
<dbReference type="Gene3D" id="2.80.10.50">
    <property type="match status" value="1"/>
</dbReference>
<reference evidence="1" key="1">
    <citation type="submission" date="2021-02" db="EMBL/GenBank/DDBJ databases">
        <authorList>
            <person name="Nowell W R."/>
        </authorList>
    </citation>
    <scope>NUCLEOTIDE SEQUENCE</scope>
</reference>
<evidence type="ECO:0000313" key="2">
    <source>
        <dbReference type="Proteomes" id="UP000663848"/>
    </source>
</evidence>
<evidence type="ECO:0008006" key="3">
    <source>
        <dbReference type="Google" id="ProtNLM"/>
    </source>
</evidence>